<name>A0A4Q9DUQ4_9BACL</name>
<dbReference type="Pfam" id="PF06866">
    <property type="entry name" value="DUF1256"/>
    <property type="match status" value="1"/>
</dbReference>
<reference evidence="1 2" key="1">
    <citation type="submission" date="2019-02" db="EMBL/GenBank/DDBJ databases">
        <title>Paenibacillus sp. nov., isolated from surface-sterilized tissue of Thalictrum simplex L.</title>
        <authorList>
            <person name="Tuo L."/>
        </authorList>
    </citation>
    <scope>NUCLEOTIDE SEQUENCE [LARGE SCALE GENOMIC DNA]</scope>
    <source>
        <strain evidence="1 2">N2SHLJ1</strain>
    </source>
</reference>
<dbReference type="GO" id="GO:0006508">
    <property type="term" value="P:proteolysis"/>
    <property type="evidence" value="ECO:0007669"/>
    <property type="project" value="UniProtKB-KW"/>
</dbReference>
<proteinExistence type="predicted"/>
<dbReference type="NCBIfam" id="TIGR02841">
    <property type="entry name" value="spore_YyaC"/>
    <property type="match status" value="1"/>
</dbReference>
<dbReference type="RefSeq" id="WP_131012300.1">
    <property type="nucleotide sequence ID" value="NZ_SIRE01000004.1"/>
</dbReference>
<dbReference type="OrthoDB" id="9815953at2"/>
<dbReference type="GO" id="GO:0008233">
    <property type="term" value="F:peptidase activity"/>
    <property type="evidence" value="ECO:0007669"/>
    <property type="project" value="UniProtKB-KW"/>
</dbReference>
<gene>
    <name evidence="1" type="primary">yyaC</name>
    <name evidence="1" type="ORF">EYB31_05585</name>
</gene>
<dbReference type="EMBL" id="SIRE01000004">
    <property type="protein sequence ID" value="TBL80699.1"/>
    <property type="molecule type" value="Genomic_DNA"/>
</dbReference>
<organism evidence="1 2">
    <name type="scientific">Paenibacillus thalictri</name>
    <dbReference type="NCBI Taxonomy" id="2527873"/>
    <lineage>
        <taxon>Bacteria</taxon>
        <taxon>Bacillati</taxon>
        <taxon>Bacillota</taxon>
        <taxon>Bacilli</taxon>
        <taxon>Bacillales</taxon>
        <taxon>Paenibacillaceae</taxon>
        <taxon>Paenibacillus</taxon>
    </lineage>
</organism>
<accession>A0A4Q9DUQ4</accession>
<dbReference type="SUPFAM" id="SSF53163">
    <property type="entry name" value="HybD-like"/>
    <property type="match status" value="1"/>
</dbReference>
<sequence length="186" mass="20021">MGDNDKRTFRKKLKGAELSAFFQYIREEPLTAEEIVFLCIGTDRSTGDALGPLVGTMLEEEGYPHVFGTLRQPLDASNMITRLKEIPPGKKVVAIDACIGQLTSVGCYQVSNQPIEPGKAVGMGLPGVGDFGVAAIVNSDGGNKYSILQSTSLYRVMEMAKEIVRAIRTALPLGEPAAEGQDSDER</sequence>
<keyword evidence="2" id="KW-1185">Reference proteome</keyword>
<dbReference type="InterPro" id="IPR009665">
    <property type="entry name" value="YyaC"/>
</dbReference>
<dbReference type="Proteomes" id="UP000293142">
    <property type="component" value="Unassembled WGS sequence"/>
</dbReference>
<evidence type="ECO:0000313" key="1">
    <source>
        <dbReference type="EMBL" id="TBL80699.1"/>
    </source>
</evidence>
<keyword evidence="1" id="KW-0378">Hydrolase</keyword>
<protein>
    <submittedName>
        <fullName evidence="1">Spore protease YyaC</fullName>
    </submittedName>
</protein>
<evidence type="ECO:0000313" key="2">
    <source>
        <dbReference type="Proteomes" id="UP000293142"/>
    </source>
</evidence>
<dbReference type="InterPro" id="IPR023430">
    <property type="entry name" value="Pept_HybD-like_dom_sf"/>
</dbReference>
<dbReference type="AlphaFoldDB" id="A0A4Q9DUQ4"/>
<keyword evidence="1" id="KW-0645">Protease</keyword>
<comment type="caution">
    <text evidence="1">The sequence shown here is derived from an EMBL/GenBank/DDBJ whole genome shotgun (WGS) entry which is preliminary data.</text>
</comment>